<reference evidence="2 3" key="1">
    <citation type="submission" date="2024-01" db="EMBL/GenBank/DDBJ databases">
        <title>The complete chloroplast genome sequence of Lithospermum erythrorhizon: insights into the phylogenetic relationship among Boraginaceae species and the maternal lineages of purple gromwells.</title>
        <authorList>
            <person name="Okada T."/>
            <person name="Watanabe K."/>
        </authorList>
    </citation>
    <scope>NUCLEOTIDE SEQUENCE [LARGE SCALE GENOMIC DNA]</scope>
</reference>
<dbReference type="InterPro" id="IPR013083">
    <property type="entry name" value="Znf_RING/FYVE/PHD"/>
</dbReference>
<accession>A0AAV3P3H2</accession>
<evidence type="ECO:0000313" key="2">
    <source>
        <dbReference type="EMBL" id="GAA0145281.1"/>
    </source>
</evidence>
<protein>
    <submittedName>
        <fullName evidence="2">Uncharacterized protein</fullName>
    </submittedName>
</protein>
<keyword evidence="3" id="KW-1185">Reference proteome</keyword>
<dbReference type="SUPFAM" id="SSF57850">
    <property type="entry name" value="RING/U-box"/>
    <property type="match status" value="1"/>
</dbReference>
<dbReference type="PANTHER" id="PTHR46629">
    <property type="entry name" value="OS01G0917900 PROTEIN"/>
    <property type="match status" value="1"/>
</dbReference>
<gene>
    <name evidence="2" type="ORF">LIER_05511</name>
</gene>
<evidence type="ECO:0000313" key="3">
    <source>
        <dbReference type="Proteomes" id="UP001454036"/>
    </source>
</evidence>
<comment type="caution">
    <text evidence="2">The sequence shown here is derived from an EMBL/GenBank/DDBJ whole genome shotgun (WGS) entry which is preliminary data.</text>
</comment>
<sequence>MESAAGVMISSGVEVQRTSSSNLRDLLRIDVERANSAILLDFLRIKQEGCCRNDVAGGGGGGGGGGTRNRQTLGDVLTLTKNSVSNQRSLLDAIRDDPSSFSGCGDDGGGGSGGGSGGGDSGGGGDSSGGGGGSGGGDGGGNGGGGDSGVNGGGGVVGVDGVVRGGGSTREIKRNWRQLRKKMKLGRGLMAIRAPDVAVNRNSLSELLQRNASVVLDRGSLNLYNAVGNAEGEAAGEGPGESSGGVGEPARMSLMALLGGADSAYIINEMEEDDEVEEEGEEEVGKLLEYNACCVCMVRHKGAAFIPCGHTFCRGFILTRSYHRTKKFNRLLFDEAYVASSFIPAFCEREDVATVRFSSLCSSSIFIPTTEFCSDD</sequence>
<organism evidence="2 3">
    <name type="scientific">Lithospermum erythrorhizon</name>
    <name type="common">Purple gromwell</name>
    <name type="synonym">Lithospermum officinale var. erythrorhizon</name>
    <dbReference type="NCBI Taxonomy" id="34254"/>
    <lineage>
        <taxon>Eukaryota</taxon>
        <taxon>Viridiplantae</taxon>
        <taxon>Streptophyta</taxon>
        <taxon>Embryophyta</taxon>
        <taxon>Tracheophyta</taxon>
        <taxon>Spermatophyta</taxon>
        <taxon>Magnoliopsida</taxon>
        <taxon>eudicotyledons</taxon>
        <taxon>Gunneridae</taxon>
        <taxon>Pentapetalae</taxon>
        <taxon>asterids</taxon>
        <taxon>lamiids</taxon>
        <taxon>Boraginales</taxon>
        <taxon>Boraginaceae</taxon>
        <taxon>Boraginoideae</taxon>
        <taxon>Lithospermeae</taxon>
        <taxon>Lithospermum</taxon>
    </lineage>
</organism>
<dbReference type="AlphaFoldDB" id="A0AAV3P3H2"/>
<feature type="region of interest" description="Disordered" evidence="1">
    <location>
        <begin position="94"/>
        <end position="162"/>
    </location>
</feature>
<evidence type="ECO:0000256" key="1">
    <source>
        <dbReference type="SAM" id="MobiDB-lite"/>
    </source>
</evidence>
<feature type="compositionally biased region" description="Gly residues" evidence="1">
    <location>
        <begin position="105"/>
        <end position="162"/>
    </location>
</feature>
<dbReference type="Gene3D" id="3.30.40.10">
    <property type="entry name" value="Zinc/RING finger domain, C3HC4 (zinc finger)"/>
    <property type="match status" value="1"/>
</dbReference>
<name>A0AAV3P3H2_LITER</name>
<dbReference type="EMBL" id="BAABME010000759">
    <property type="protein sequence ID" value="GAA0145281.1"/>
    <property type="molecule type" value="Genomic_DNA"/>
</dbReference>
<proteinExistence type="predicted"/>
<dbReference type="Proteomes" id="UP001454036">
    <property type="component" value="Unassembled WGS sequence"/>
</dbReference>